<dbReference type="GO" id="GO:0005524">
    <property type="term" value="F:ATP binding"/>
    <property type="evidence" value="ECO:0007669"/>
    <property type="project" value="UniProtKB-KW"/>
</dbReference>
<dbReference type="STRING" id="151549.A0A4C1X8C3"/>
<dbReference type="GO" id="GO:0005663">
    <property type="term" value="C:DNA replication factor C complex"/>
    <property type="evidence" value="ECO:0007669"/>
    <property type="project" value="TreeGrafter"/>
</dbReference>
<organism evidence="8 9">
    <name type="scientific">Eumeta variegata</name>
    <name type="common">Bagworm moth</name>
    <name type="synonym">Eumeta japonica</name>
    <dbReference type="NCBI Taxonomy" id="151549"/>
    <lineage>
        <taxon>Eukaryota</taxon>
        <taxon>Metazoa</taxon>
        <taxon>Ecdysozoa</taxon>
        <taxon>Arthropoda</taxon>
        <taxon>Hexapoda</taxon>
        <taxon>Insecta</taxon>
        <taxon>Pterygota</taxon>
        <taxon>Neoptera</taxon>
        <taxon>Endopterygota</taxon>
        <taxon>Lepidoptera</taxon>
        <taxon>Glossata</taxon>
        <taxon>Ditrysia</taxon>
        <taxon>Tineoidea</taxon>
        <taxon>Psychidae</taxon>
        <taxon>Oiketicinae</taxon>
        <taxon>Eumeta</taxon>
    </lineage>
</organism>
<keyword evidence="6" id="KW-0539">Nucleus</keyword>
<dbReference type="GO" id="GO:0003677">
    <property type="term" value="F:DNA binding"/>
    <property type="evidence" value="ECO:0007669"/>
    <property type="project" value="InterPro"/>
</dbReference>
<dbReference type="AlphaFoldDB" id="A0A4C1X8C3"/>
<dbReference type="EMBL" id="BGZK01000777">
    <property type="protein sequence ID" value="GBP60046.1"/>
    <property type="molecule type" value="Genomic_DNA"/>
</dbReference>
<sequence>MSEDGEKALLTLSGGDMRKVLNTLQSTWLAYRDVTEDTVYTCVGHPLRSDINTILTWLLNETDFSACFNKIQELKIVKGLALSDILTEVHALLQRVKLPPDVLVSLYIEMAETEARLAGGASERVELAALIALFQEARENVKTEV</sequence>
<dbReference type="CDD" id="cd18140">
    <property type="entry name" value="HLD_clamp_RFC"/>
    <property type="match status" value="1"/>
</dbReference>
<dbReference type="GO" id="GO:0003689">
    <property type="term" value="F:DNA clamp loader activity"/>
    <property type="evidence" value="ECO:0007669"/>
    <property type="project" value="TreeGrafter"/>
</dbReference>
<name>A0A4C1X8C3_EUMVA</name>
<proteinExistence type="inferred from homology"/>
<evidence type="ECO:0000256" key="6">
    <source>
        <dbReference type="ARBA" id="ARBA00023242"/>
    </source>
</evidence>
<dbReference type="InterPro" id="IPR047854">
    <property type="entry name" value="RFC_lid"/>
</dbReference>
<keyword evidence="9" id="KW-1185">Reference proteome</keyword>
<evidence type="ECO:0000313" key="8">
    <source>
        <dbReference type="EMBL" id="GBP60046.1"/>
    </source>
</evidence>
<dbReference type="OrthoDB" id="10254700at2759"/>
<evidence type="ECO:0000256" key="5">
    <source>
        <dbReference type="ARBA" id="ARBA00022840"/>
    </source>
</evidence>
<dbReference type="Proteomes" id="UP000299102">
    <property type="component" value="Unassembled WGS sequence"/>
</dbReference>
<comment type="similarity">
    <text evidence="2">Belongs to the activator 1 small subunits family.</text>
</comment>
<evidence type="ECO:0000313" key="9">
    <source>
        <dbReference type="Proteomes" id="UP000299102"/>
    </source>
</evidence>
<reference evidence="8 9" key="1">
    <citation type="journal article" date="2019" name="Commun. Biol.">
        <title>The bagworm genome reveals a unique fibroin gene that provides high tensile strength.</title>
        <authorList>
            <person name="Kono N."/>
            <person name="Nakamura H."/>
            <person name="Ohtoshi R."/>
            <person name="Tomita M."/>
            <person name="Numata K."/>
            <person name="Arakawa K."/>
        </authorList>
    </citation>
    <scope>NUCLEOTIDE SEQUENCE [LARGE SCALE GENOMIC DNA]</scope>
</reference>
<keyword evidence="4" id="KW-0547">Nucleotide-binding</keyword>
<dbReference type="SUPFAM" id="SSF48019">
    <property type="entry name" value="post-AAA+ oligomerization domain-like"/>
    <property type="match status" value="1"/>
</dbReference>
<dbReference type="GO" id="GO:0006261">
    <property type="term" value="P:DNA-templated DNA replication"/>
    <property type="evidence" value="ECO:0007669"/>
    <property type="project" value="TreeGrafter"/>
</dbReference>
<dbReference type="Gene3D" id="1.20.272.10">
    <property type="match status" value="1"/>
</dbReference>
<evidence type="ECO:0000256" key="1">
    <source>
        <dbReference type="ARBA" id="ARBA00004123"/>
    </source>
</evidence>
<keyword evidence="5" id="KW-0067">ATP-binding</keyword>
<dbReference type="Pfam" id="PF08542">
    <property type="entry name" value="Rep_fac_C"/>
    <property type="match status" value="1"/>
</dbReference>
<protein>
    <submittedName>
        <fullName evidence="8">Replication factor C subunit 5</fullName>
    </submittedName>
</protein>
<dbReference type="FunFam" id="1.20.272.10:FF:000004">
    <property type="entry name" value="Replication factor C subunit 5"/>
    <property type="match status" value="1"/>
</dbReference>
<keyword evidence="3" id="KW-0235">DNA replication</keyword>
<evidence type="ECO:0000256" key="3">
    <source>
        <dbReference type="ARBA" id="ARBA00022705"/>
    </source>
</evidence>
<evidence type="ECO:0000256" key="4">
    <source>
        <dbReference type="ARBA" id="ARBA00022741"/>
    </source>
</evidence>
<evidence type="ECO:0000259" key="7">
    <source>
        <dbReference type="Pfam" id="PF08542"/>
    </source>
</evidence>
<dbReference type="PANTHER" id="PTHR11669">
    <property type="entry name" value="REPLICATION FACTOR C / DNA POLYMERASE III GAMMA-TAU SUBUNIT"/>
    <property type="match status" value="1"/>
</dbReference>
<dbReference type="Gene3D" id="1.10.8.60">
    <property type="match status" value="1"/>
</dbReference>
<accession>A0A4C1X8C3</accession>
<dbReference type="InterPro" id="IPR050238">
    <property type="entry name" value="DNA_Rep/Repair_Clamp_Loader"/>
</dbReference>
<feature type="domain" description="Replication factor C C-terminal" evidence="7">
    <location>
        <begin position="46"/>
        <end position="132"/>
    </location>
</feature>
<comment type="caution">
    <text evidence="8">The sequence shown here is derived from an EMBL/GenBank/DDBJ whole genome shotgun (WGS) entry which is preliminary data.</text>
</comment>
<dbReference type="GO" id="GO:0005634">
    <property type="term" value="C:nucleus"/>
    <property type="evidence" value="ECO:0007669"/>
    <property type="project" value="UniProtKB-SubCell"/>
</dbReference>
<evidence type="ECO:0000256" key="2">
    <source>
        <dbReference type="ARBA" id="ARBA00005378"/>
    </source>
</evidence>
<dbReference type="InterPro" id="IPR013748">
    <property type="entry name" value="Rep_factorC_C"/>
</dbReference>
<dbReference type="InterPro" id="IPR008921">
    <property type="entry name" value="DNA_pol3_clamp-load_cplx_C"/>
</dbReference>
<gene>
    <name evidence="8" type="primary">Rfc5</name>
    <name evidence="8" type="ORF">EVAR_44256_1</name>
</gene>
<dbReference type="PANTHER" id="PTHR11669:SF9">
    <property type="entry name" value="REPLICATION FACTOR C SUBUNIT 5"/>
    <property type="match status" value="1"/>
</dbReference>
<dbReference type="GO" id="GO:0006281">
    <property type="term" value="P:DNA repair"/>
    <property type="evidence" value="ECO:0007669"/>
    <property type="project" value="TreeGrafter"/>
</dbReference>
<comment type="subcellular location">
    <subcellularLocation>
        <location evidence="1">Nucleus</location>
    </subcellularLocation>
</comment>